<feature type="compositionally biased region" description="Basic and acidic residues" evidence="1">
    <location>
        <begin position="75"/>
        <end position="90"/>
    </location>
</feature>
<sequence length="103" mass="11925">MNADDVISIGIYRNKAFVKVRTQELFESIFEKHDGGMIFQEETAIQGIRKPTNLPIVEIQNEQENNFLVLRSNRNKTDQSDKKTLNEKQPTDAAMEQMNQEPK</sequence>
<organism evidence="2 3">
    <name type="scientific">Cryptolaemus montrouzieri</name>
    <dbReference type="NCBI Taxonomy" id="559131"/>
    <lineage>
        <taxon>Eukaryota</taxon>
        <taxon>Metazoa</taxon>
        <taxon>Ecdysozoa</taxon>
        <taxon>Arthropoda</taxon>
        <taxon>Hexapoda</taxon>
        <taxon>Insecta</taxon>
        <taxon>Pterygota</taxon>
        <taxon>Neoptera</taxon>
        <taxon>Endopterygota</taxon>
        <taxon>Coleoptera</taxon>
        <taxon>Polyphaga</taxon>
        <taxon>Cucujiformia</taxon>
        <taxon>Coccinelloidea</taxon>
        <taxon>Coccinellidae</taxon>
        <taxon>Scymninae</taxon>
        <taxon>Scymnini</taxon>
        <taxon>Cryptolaemus</taxon>
    </lineage>
</organism>
<gene>
    <name evidence="2" type="ORF">HHI36_001157</name>
</gene>
<accession>A0ABD2P7E5</accession>
<protein>
    <submittedName>
        <fullName evidence="2">Uncharacterized protein</fullName>
    </submittedName>
</protein>
<evidence type="ECO:0000313" key="2">
    <source>
        <dbReference type="EMBL" id="KAL3286658.1"/>
    </source>
</evidence>
<dbReference type="EMBL" id="JABFTP020000185">
    <property type="protein sequence ID" value="KAL3286658.1"/>
    <property type="molecule type" value="Genomic_DNA"/>
</dbReference>
<proteinExistence type="predicted"/>
<reference evidence="2 3" key="1">
    <citation type="journal article" date="2021" name="BMC Biol.">
        <title>Horizontally acquired antibacterial genes associated with adaptive radiation of ladybird beetles.</title>
        <authorList>
            <person name="Li H.S."/>
            <person name="Tang X.F."/>
            <person name="Huang Y.H."/>
            <person name="Xu Z.Y."/>
            <person name="Chen M.L."/>
            <person name="Du X.Y."/>
            <person name="Qiu B.Y."/>
            <person name="Chen P.T."/>
            <person name="Zhang W."/>
            <person name="Slipinski A."/>
            <person name="Escalona H.E."/>
            <person name="Waterhouse R.M."/>
            <person name="Zwick A."/>
            <person name="Pang H."/>
        </authorList>
    </citation>
    <scope>NUCLEOTIDE SEQUENCE [LARGE SCALE GENOMIC DNA]</scope>
    <source>
        <strain evidence="2">SYSU2018</strain>
    </source>
</reference>
<evidence type="ECO:0000313" key="3">
    <source>
        <dbReference type="Proteomes" id="UP001516400"/>
    </source>
</evidence>
<dbReference type="AlphaFoldDB" id="A0ABD2P7E5"/>
<evidence type="ECO:0000256" key="1">
    <source>
        <dbReference type="SAM" id="MobiDB-lite"/>
    </source>
</evidence>
<feature type="region of interest" description="Disordered" evidence="1">
    <location>
        <begin position="72"/>
        <end position="103"/>
    </location>
</feature>
<comment type="caution">
    <text evidence="2">The sequence shown here is derived from an EMBL/GenBank/DDBJ whole genome shotgun (WGS) entry which is preliminary data.</text>
</comment>
<dbReference type="Proteomes" id="UP001516400">
    <property type="component" value="Unassembled WGS sequence"/>
</dbReference>
<name>A0ABD2P7E5_9CUCU</name>
<keyword evidence="3" id="KW-1185">Reference proteome</keyword>